<dbReference type="Gene3D" id="6.10.340.10">
    <property type="match status" value="1"/>
</dbReference>
<dbReference type="SUPFAM" id="SSF55874">
    <property type="entry name" value="ATPase domain of HSP90 chaperone/DNA topoisomerase II/histidine kinase"/>
    <property type="match status" value="1"/>
</dbReference>
<reference evidence="15 16" key="1">
    <citation type="submission" date="2019-07" db="EMBL/GenBank/DDBJ databases">
        <authorList>
            <person name="Kim J."/>
        </authorList>
    </citation>
    <scope>NUCLEOTIDE SEQUENCE [LARGE SCALE GENOMIC DNA]</scope>
    <source>
        <strain evidence="15 16">JC52</strain>
    </source>
</reference>
<dbReference type="GO" id="GO:0005524">
    <property type="term" value="F:ATP binding"/>
    <property type="evidence" value="ECO:0007669"/>
    <property type="project" value="UniProtKB-KW"/>
</dbReference>
<dbReference type="SMART" id="SM00304">
    <property type="entry name" value="HAMP"/>
    <property type="match status" value="1"/>
</dbReference>
<keyword evidence="12" id="KW-1133">Transmembrane helix</keyword>
<keyword evidence="5" id="KW-0597">Phosphoprotein</keyword>
<dbReference type="InterPro" id="IPR003660">
    <property type="entry name" value="HAMP_dom"/>
</dbReference>
<dbReference type="Gene3D" id="3.30.450.20">
    <property type="entry name" value="PAS domain"/>
    <property type="match status" value="1"/>
</dbReference>
<evidence type="ECO:0000259" key="13">
    <source>
        <dbReference type="PROSITE" id="PS50109"/>
    </source>
</evidence>
<keyword evidence="10" id="KW-0902">Two-component regulatory system</keyword>
<feature type="domain" description="Histidine kinase" evidence="13">
    <location>
        <begin position="237"/>
        <end position="455"/>
    </location>
</feature>
<keyword evidence="4" id="KW-1003">Cell membrane</keyword>
<dbReference type="Gene3D" id="1.10.287.130">
    <property type="match status" value="1"/>
</dbReference>
<name>A0A559K3K4_9BACL</name>
<evidence type="ECO:0000256" key="6">
    <source>
        <dbReference type="ARBA" id="ARBA00022679"/>
    </source>
</evidence>
<dbReference type="InterPro" id="IPR036890">
    <property type="entry name" value="HATPase_C_sf"/>
</dbReference>
<dbReference type="EC" id="2.7.13.3" evidence="3"/>
<evidence type="ECO:0000256" key="5">
    <source>
        <dbReference type="ARBA" id="ARBA00022553"/>
    </source>
</evidence>
<dbReference type="InterPro" id="IPR004358">
    <property type="entry name" value="Sig_transdc_His_kin-like_C"/>
</dbReference>
<evidence type="ECO:0000256" key="10">
    <source>
        <dbReference type="ARBA" id="ARBA00023012"/>
    </source>
</evidence>
<keyword evidence="7" id="KW-0547">Nucleotide-binding</keyword>
<proteinExistence type="predicted"/>
<dbReference type="Pfam" id="PF02518">
    <property type="entry name" value="HATPase_c"/>
    <property type="match status" value="1"/>
</dbReference>
<dbReference type="Pfam" id="PF00672">
    <property type="entry name" value="HAMP"/>
    <property type="match status" value="1"/>
</dbReference>
<protein>
    <recommendedName>
        <fullName evidence="3">histidine kinase</fullName>
        <ecNumber evidence="3">2.7.13.3</ecNumber>
    </recommendedName>
</protein>
<dbReference type="PROSITE" id="PS50885">
    <property type="entry name" value="HAMP"/>
    <property type="match status" value="1"/>
</dbReference>
<dbReference type="Proteomes" id="UP000317036">
    <property type="component" value="Unassembled WGS sequence"/>
</dbReference>
<comment type="caution">
    <text evidence="15">The sequence shown here is derived from an EMBL/GenBank/DDBJ whole genome shotgun (WGS) entry which is preliminary data.</text>
</comment>
<evidence type="ECO:0000313" key="15">
    <source>
        <dbReference type="EMBL" id="TVY06711.1"/>
    </source>
</evidence>
<dbReference type="FunFam" id="3.30.565.10:FF:000006">
    <property type="entry name" value="Sensor histidine kinase WalK"/>
    <property type="match status" value="1"/>
</dbReference>
<dbReference type="SUPFAM" id="SSF47384">
    <property type="entry name" value="Homodimeric domain of signal transducing histidine kinase"/>
    <property type="match status" value="1"/>
</dbReference>
<sequence>MVVLLTLILLEGVFFVAVRQFYYNGIVSVLSNHATVSSTFYAKYAGDLFYTNLNQHVTRILQNFAYETAELEIVDPSGKLLASTGEFAASGKRETKDVAEALKGQTGVWTGSNEVTGERIMAVSSPLIVQGQTIGVLRYVTSLEEVNRVLRSIYAVSAGVGLVVLLLVLLVSLTFASSMVKPIKRMTAASRVMAKGRFDIRLDTTDGNEIGELAGTLNYMASEITRSEALKNDFISSLSHEIRTPLSSIKGWSETILTGPMDDQQETRLGLQIISKETDRLIGLVEELLDFSRLYQKSTVLELTSVNLNELLSEVVLQMRSKAEKKRIAIALSGNSEPVTVKGDRNRLKQVFLNLVENAIKFTPPEGGQIMASLFPVAPEAEMARVDVKDHGIGIAPEHLGSIEGKFYQADPKAEGTGLGLAICREIIDLHRGSMQFESTLGEGTTVSVQLPLDGTVS</sequence>
<evidence type="ECO:0000256" key="2">
    <source>
        <dbReference type="ARBA" id="ARBA00004651"/>
    </source>
</evidence>
<accession>A0A559K3K4</accession>
<dbReference type="GO" id="GO:0005886">
    <property type="term" value="C:plasma membrane"/>
    <property type="evidence" value="ECO:0007669"/>
    <property type="project" value="UniProtKB-SubCell"/>
</dbReference>
<evidence type="ECO:0000259" key="14">
    <source>
        <dbReference type="PROSITE" id="PS50885"/>
    </source>
</evidence>
<evidence type="ECO:0000256" key="4">
    <source>
        <dbReference type="ARBA" id="ARBA00022475"/>
    </source>
</evidence>
<dbReference type="SMART" id="SM00388">
    <property type="entry name" value="HisKA"/>
    <property type="match status" value="1"/>
</dbReference>
<feature type="transmembrane region" description="Helical" evidence="12">
    <location>
        <begin position="153"/>
        <end position="176"/>
    </location>
</feature>
<dbReference type="SUPFAM" id="SSF158472">
    <property type="entry name" value="HAMP domain-like"/>
    <property type="match status" value="1"/>
</dbReference>
<dbReference type="GO" id="GO:0000155">
    <property type="term" value="F:phosphorelay sensor kinase activity"/>
    <property type="evidence" value="ECO:0007669"/>
    <property type="project" value="InterPro"/>
</dbReference>
<comment type="catalytic activity">
    <reaction evidence="1">
        <text>ATP + protein L-histidine = ADP + protein N-phospho-L-histidine.</text>
        <dbReference type="EC" id="2.7.13.3"/>
    </reaction>
</comment>
<dbReference type="PANTHER" id="PTHR43711">
    <property type="entry name" value="TWO-COMPONENT HISTIDINE KINASE"/>
    <property type="match status" value="1"/>
</dbReference>
<dbReference type="InterPro" id="IPR036097">
    <property type="entry name" value="HisK_dim/P_sf"/>
</dbReference>
<dbReference type="AlphaFoldDB" id="A0A559K3K4"/>
<feature type="domain" description="HAMP" evidence="14">
    <location>
        <begin position="177"/>
        <end position="229"/>
    </location>
</feature>
<dbReference type="SMART" id="SM00387">
    <property type="entry name" value="HATPase_c"/>
    <property type="match status" value="1"/>
</dbReference>
<comment type="subcellular location">
    <subcellularLocation>
        <location evidence="2">Cell membrane</location>
        <topology evidence="2">Multi-pass membrane protein</topology>
    </subcellularLocation>
</comment>
<keyword evidence="12" id="KW-0812">Transmembrane</keyword>
<evidence type="ECO:0000256" key="1">
    <source>
        <dbReference type="ARBA" id="ARBA00000085"/>
    </source>
</evidence>
<dbReference type="InterPro" id="IPR050736">
    <property type="entry name" value="Sensor_HK_Regulatory"/>
</dbReference>
<dbReference type="EMBL" id="VNJI01000050">
    <property type="protein sequence ID" value="TVY06711.1"/>
    <property type="molecule type" value="Genomic_DNA"/>
</dbReference>
<evidence type="ECO:0000256" key="8">
    <source>
        <dbReference type="ARBA" id="ARBA00022777"/>
    </source>
</evidence>
<dbReference type="PRINTS" id="PR00344">
    <property type="entry name" value="BCTRLSENSOR"/>
</dbReference>
<dbReference type="InterPro" id="IPR003661">
    <property type="entry name" value="HisK_dim/P_dom"/>
</dbReference>
<gene>
    <name evidence="15" type="ORF">FPZ49_28060</name>
</gene>
<keyword evidence="6" id="KW-0808">Transferase</keyword>
<keyword evidence="11 12" id="KW-0472">Membrane</keyword>
<keyword evidence="9" id="KW-0067">ATP-binding</keyword>
<dbReference type="PANTHER" id="PTHR43711:SF1">
    <property type="entry name" value="HISTIDINE KINASE 1"/>
    <property type="match status" value="1"/>
</dbReference>
<dbReference type="Gene3D" id="3.30.565.10">
    <property type="entry name" value="Histidine kinase-like ATPase, C-terminal domain"/>
    <property type="match status" value="1"/>
</dbReference>
<organism evidence="15 16">
    <name type="scientific">Paenibacillus cremeus</name>
    <dbReference type="NCBI Taxonomy" id="2163881"/>
    <lineage>
        <taxon>Bacteria</taxon>
        <taxon>Bacillati</taxon>
        <taxon>Bacillota</taxon>
        <taxon>Bacilli</taxon>
        <taxon>Bacillales</taxon>
        <taxon>Paenibacillaceae</taxon>
        <taxon>Paenibacillus</taxon>
    </lineage>
</organism>
<dbReference type="CDD" id="cd00082">
    <property type="entry name" value="HisKA"/>
    <property type="match status" value="1"/>
</dbReference>
<evidence type="ECO:0000313" key="16">
    <source>
        <dbReference type="Proteomes" id="UP000317036"/>
    </source>
</evidence>
<dbReference type="FunFam" id="1.10.287.130:FF:000001">
    <property type="entry name" value="Two-component sensor histidine kinase"/>
    <property type="match status" value="1"/>
</dbReference>
<evidence type="ECO:0000256" key="12">
    <source>
        <dbReference type="SAM" id="Phobius"/>
    </source>
</evidence>
<dbReference type="PROSITE" id="PS50109">
    <property type="entry name" value="HIS_KIN"/>
    <property type="match status" value="1"/>
</dbReference>
<keyword evidence="8 15" id="KW-0418">Kinase</keyword>
<dbReference type="OrthoDB" id="2359336at2"/>
<evidence type="ECO:0000256" key="3">
    <source>
        <dbReference type="ARBA" id="ARBA00012438"/>
    </source>
</evidence>
<dbReference type="CDD" id="cd06225">
    <property type="entry name" value="HAMP"/>
    <property type="match status" value="1"/>
</dbReference>
<dbReference type="Pfam" id="PF00512">
    <property type="entry name" value="HisKA"/>
    <property type="match status" value="1"/>
</dbReference>
<evidence type="ECO:0000256" key="11">
    <source>
        <dbReference type="ARBA" id="ARBA00023136"/>
    </source>
</evidence>
<evidence type="ECO:0000256" key="7">
    <source>
        <dbReference type="ARBA" id="ARBA00022741"/>
    </source>
</evidence>
<keyword evidence="16" id="KW-1185">Reference proteome</keyword>
<evidence type="ECO:0000256" key="9">
    <source>
        <dbReference type="ARBA" id="ARBA00022840"/>
    </source>
</evidence>
<dbReference type="InterPro" id="IPR003594">
    <property type="entry name" value="HATPase_dom"/>
</dbReference>
<dbReference type="InterPro" id="IPR005467">
    <property type="entry name" value="His_kinase_dom"/>
</dbReference>